<dbReference type="InterPro" id="IPR013320">
    <property type="entry name" value="ConA-like_dom_sf"/>
</dbReference>
<organism evidence="1 2">
    <name type="scientific">Mariniflexile ostreae</name>
    <dbReference type="NCBI Taxonomy" id="1520892"/>
    <lineage>
        <taxon>Bacteria</taxon>
        <taxon>Pseudomonadati</taxon>
        <taxon>Bacteroidota</taxon>
        <taxon>Flavobacteriia</taxon>
        <taxon>Flavobacteriales</taxon>
        <taxon>Flavobacteriaceae</taxon>
        <taxon>Mariniflexile</taxon>
    </lineage>
</organism>
<dbReference type="EMBL" id="JBHMFC010000103">
    <property type="protein sequence ID" value="MFB9058101.1"/>
    <property type="molecule type" value="Genomic_DNA"/>
</dbReference>
<dbReference type="InterPro" id="IPR015305">
    <property type="entry name" value="DUF1961"/>
</dbReference>
<dbReference type="Gene3D" id="2.60.120.200">
    <property type="match status" value="1"/>
</dbReference>
<reference evidence="1 2" key="1">
    <citation type="submission" date="2024-09" db="EMBL/GenBank/DDBJ databases">
        <authorList>
            <person name="Sun Q."/>
            <person name="Mori K."/>
        </authorList>
    </citation>
    <scope>NUCLEOTIDE SEQUENCE [LARGE SCALE GENOMIC DNA]</scope>
    <source>
        <strain evidence="1 2">CECT 8622</strain>
    </source>
</reference>
<accession>A0ABV5FF68</accession>
<protein>
    <submittedName>
        <fullName evidence="1">DUF1961 family protein</fullName>
    </submittedName>
</protein>
<gene>
    <name evidence="1" type="ORF">ACFFU9_15260</name>
</gene>
<dbReference type="Pfam" id="PF09224">
    <property type="entry name" value="DUF1961"/>
    <property type="match status" value="1"/>
</dbReference>
<dbReference type="SUPFAM" id="SSF49899">
    <property type="entry name" value="Concanavalin A-like lectins/glucanases"/>
    <property type="match status" value="1"/>
</dbReference>
<proteinExistence type="predicted"/>
<comment type="caution">
    <text evidence="1">The sequence shown here is derived from an EMBL/GenBank/DDBJ whole genome shotgun (WGS) entry which is preliminary data.</text>
</comment>
<keyword evidence="2" id="KW-1185">Reference proteome</keyword>
<evidence type="ECO:0000313" key="2">
    <source>
        <dbReference type="Proteomes" id="UP001589585"/>
    </source>
</evidence>
<name>A0ABV5FF68_9FLAO</name>
<dbReference type="Proteomes" id="UP001589585">
    <property type="component" value="Unassembled WGS sequence"/>
</dbReference>
<dbReference type="RefSeq" id="WP_379862342.1">
    <property type="nucleotide sequence ID" value="NZ_JBHMFC010000103.1"/>
</dbReference>
<sequence>MKVSHIIIIILIGLYSIGAVARSKNRKLIRNIDFIESTAVLKYDWEDPAARYMILDNIYNPVTSAEFEGLKQYVLNAWLPTHNDMNYYFRKRMNSYMLEWLYKKDNDIVLVNRAIEIAERAVVYRNDNISKVDDRYTCYQISYDRSIAPVWPNYKELEIYEDGSHGLAPGASGFAGVPMITIPVRMIAENKELWNKQYKGKSYYDIAISLAKEAQKTLDYTYKVFVGADNLFRYPKTMQRSEWHGKVYIYNRVFPLMSGAIPLAEAYEKLNIDPEKVRQIDKVNQAMINYLVEDMTFKKVNGKECVSYPYSDHAQSENLGQSEDFQHGSFDSRDFQLIYKSGRYNFEERYILAMANTLVEVLDKKSGNFAERLNGAGSAKANTPISYDGYIWYASYRPEVYKIVVEHILDNNIAIKRDVYDAYCLFEILKLKDLKTQNLNLVYQNSFDNPLALDDWIMEGPGIAKIENGKLLLHSTYSKSTQEYLSQNQIKENNGMGYYDFVESQMQKDLDHNSEDYKIEENFAGGHIVFWNKNKTPDNYILEFDFQTLSEYALHMIMFDHLGIKGESVFDPKLKLRNGLAAQYTKSDLVGSRISFFAPDRKTTNLRKSPEKKILTTGFDYTIDNKNKVHHLKLIKKDNTITWQIDGKTAFIYTEHNPKDVLSGGYFAIRLMVPAAGLYDNIKIYKF</sequence>
<evidence type="ECO:0000313" key="1">
    <source>
        <dbReference type="EMBL" id="MFB9058101.1"/>
    </source>
</evidence>